<reference evidence="1 2" key="1">
    <citation type="submission" date="2022-03" db="EMBL/GenBank/DDBJ databases">
        <title>Ignatzschineria rhizosphaerae HR5S32.</title>
        <authorList>
            <person name="Sun J.Q."/>
            <person name="Feng J.Y."/>
        </authorList>
    </citation>
    <scope>NUCLEOTIDE SEQUENCE [LARGE SCALE GENOMIC DNA]</scope>
    <source>
        <strain evidence="1 2">HR5S32</strain>
    </source>
</reference>
<name>A0ABY3X4F5_9GAMM</name>
<dbReference type="EMBL" id="CP093379">
    <property type="protein sequence ID" value="UNM95670.1"/>
    <property type="molecule type" value="Genomic_DNA"/>
</dbReference>
<gene>
    <name evidence="1" type="ORF">MMG00_10660</name>
</gene>
<evidence type="ECO:0000313" key="2">
    <source>
        <dbReference type="Proteomes" id="UP000829542"/>
    </source>
</evidence>
<organism evidence="1 2">
    <name type="scientific">Ignatzschineria rhizosphaerae</name>
    <dbReference type="NCBI Taxonomy" id="2923279"/>
    <lineage>
        <taxon>Bacteria</taxon>
        <taxon>Pseudomonadati</taxon>
        <taxon>Pseudomonadota</taxon>
        <taxon>Gammaproteobacteria</taxon>
        <taxon>Cardiobacteriales</taxon>
        <taxon>Ignatzschineriaceae</taxon>
        <taxon>Ignatzschineria</taxon>
    </lineage>
</organism>
<sequence length="145" mass="16031">MSSPYATLKDLLDRYPHNDLVGISARSNEDRGEINEKAVNLALEQASSEIDEYIGARYKLPLTAVSPQLVQICSHIARYYMERGDRTKAAIMDYERSIERLEAVKNGDATLGLDENDEMAELNDGGAVMTSGGTVWGRKDSKGFV</sequence>
<proteinExistence type="predicted"/>
<keyword evidence="2" id="KW-1185">Reference proteome</keyword>
<dbReference type="RefSeq" id="WP_242148145.1">
    <property type="nucleotide sequence ID" value="NZ_CP093379.1"/>
</dbReference>
<dbReference type="Pfam" id="PF07030">
    <property type="entry name" value="Phage_Mu_Gp36"/>
    <property type="match status" value="1"/>
</dbReference>
<dbReference type="InterPro" id="IPR009752">
    <property type="entry name" value="Phage_Mu_GpJ"/>
</dbReference>
<dbReference type="Proteomes" id="UP000829542">
    <property type="component" value="Chromosome"/>
</dbReference>
<evidence type="ECO:0000313" key="1">
    <source>
        <dbReference type="EMBL" id="UNM95670.1"/>
    </source>
</evidence>
<accession>A0ABY3X4F5</accession>
<protein>
    <submittedName>
        <fullName evidence="1">DUF1320 family protein</fullName>
    </submittedName>
</protein>